<geneLocation type="plasmid" evidence="1 2">
    <name>pPP1</name>
</geneLocation>
<proteinExistence type="predicted"/>
<reference evidence="1 2" key="1">
    <citation type="submission" date="2021-12" db="EMBL/GenBank/DDBJ databases">
        <title>Genome sequencing of bacteria with rrn-lacking chromosome and rrn-plasmid.</title>
        <authorList>
            <person name="Anda M."/>
            <person name="Iwasaki W."/>
        </authorList>
    </citation>
    <scope>NUCLEOTIDE SEQUENCE [LARGE SCALE GENOMIC DNA]</scope>
    <source>
        <strain evidence="1 2">NBRC 101262</strain>
        <plasmid evidence="1 2">pPP1</plasmid>
    </source>
</reference>
<protein>
    <submittedName>
        <fullName evidence="1">Uncharacterized protein</fullName>
    </submittedName>
</protein>
<dbReference type="RefSeq" id="WP_338398427.1">
    <property type="nucleotide sequence ID" value="NZ_AP025293.1"/>
</dbReference>
<accession>A0ABN6LBP4</accession>
<sequence>MGKEIFNEIKEGIELQNGTRIHWGTLLTDLIPKSESHNITEDYLTMSFGVVEIAKALKIELTATYSPFENKTLDYLKGSVKDEKEALDLTSKLKEYLGNPDSDEIGEWGIWIHWENEKHRIGIRTRDHHGGSWFEYYIELKSTLHGI</sequence>
<keyword evidence="2" id="KW-1185">Reference proteome</keyword>
<dbReference type="EMBL" id="AP025293">
    <property type="protein sequence ID" value="BDD00589.1"/>
    <property type="molecule type" value="Genomic_DNA"/>
</dbReference>
<dbReference type="Proteomes" id="UP001354989">
    <property type="component" value="Plasmid pPP1"/>
</dbReference>
<evidence type="ECO:0000313" key="1">
    <source>
        <dbReference type="EMBL" id="BDD00589.1"/>
    </source>
</evidence>
<organism evidence="1 2">
    <name type="scientific">Persicobacter psychrovividus</name>
    <dbReference type="NCBI Taxonomy" id="387638"/>
    <lineage>
        <taxon>Bacteria</taxon>
        <taxon>Pseudomonadati</taxon>
        <taxon>Bacteroidota</taxon>
        <taxon>Cytophagia</taxon>
        <taxon>Cytophagales</taxon>
        <taxon>Persicobacteraceae</taxon>
        <taxon>Persicobacter</taxon>
    </lineage>
</organism>
<name>A0ABN6LBP4_9BACT</name>
<evidence type="ECO:0000313" key="2">
    <source>
        <dbReference type="Proteomes" id="UP001354989"/>
    </source>
</evidence>
<gene>
    <name evidence="1" type="ORF">PEPS_28690</name>
</gene>
<keyword evidence="1" id="KW-0614">Plasmid</keyword>